<dbReference type="Proteomes" id="UP001169764">
    <property type="component" value="Unassembled WGS sequence"/>
</dbReference>
<comment type="caution">
    <text evidence="2">The sequence shown here is derived from an EMBL/GenBank/DDBJ whole genome shotgun (WGS) entry which is preliminary data.</text>
</comment>
<reference evidence="2" key="1">
    <citation type="submission" date="2023-07" db="EMBL/GenBank/DDBJ databases">
        <authorList>
            <person name="Kim M."/>
        </authorList>
    </citation>
    <scope>NUCLEOTIDE SEQUENCE</scope>
    <source>
        <strain evidence="2">BIUV-7</strain>
    </source>
</reference>
<dbReference type="EMBL" id="JAUOTP010000002">
    <property type="protein sequence ID" value="MDO6414024.1"/>
    <property type="molecule type" value="Genomic_DNA"/>
</dbReference>
<evidence type="ECO:0000313" key="2">
    <source>
        <dbReference type="EMBL" id="MDO6414024.1"/>
    </source>
</evidence>
<evidence type="ECO:0000313" key="3">
    <source>
        <dbReference type="Proteomes" id="UP001169764"/>
    </source>
</evidence>
<keyword evidence="3" id="KW-1185">Reference proteome</keyword>
<organism evidence="2 3">
    <name type="scientific">Sphingomonas natans</name>
    <dbReference type="NCBI Taxonomy" id="3063330"/>
    <lineage>
        <taxon>Bacteria</taxon>
        <taxon>Pseudomonadati</taxon>
        <taxon>Pseudomonadota</taxon>
        <taxon>Alphaproteobacteria</taxon>
        <taxon>Sphingomonadales</taxon>
        <taxon>Sphingomonadaceae</taxon>
        <taxon>Sphingomonas</taxon>
    </lineage>
</organism>
<proteinExistence type="predicted"/>
<feature type="compositionally biased region" description="Pro residues" evidence="1">
    <location>
        <begin position="53"/>
        <end position="66"/>
    </location>
</feature>
<feature type="region of interest" description="Disordered" evidence="1">
    <location>
        <begin position="1"/>
        <end position="83"/>
    </location>
</feature>
<accession>A0ABT8Y6S6</accession>
<protein>
    <submittedName>
        <fullName evidence="2">Uncharacterized protein</fullName>
    </submittedName>
</protein>
<feature type="compositionally biased region" description="Pro residues" evidence="1">
    <location>
        <begin position="27"/>
        <end position="41"/>
    </location>
</feature>
<name>A0ABT8Y6S6_9SPHN</name>
<gene>
    <name evidence="2" type="ORF">Q4F19_06490</name>
</gene>
<evidence type="ECO:0000256" key="1">
    <source>
        <dbReference type="SAM" id="MobiDB-lite"/>
    </source>
</evidence>
<sequence length="83" mass="8668">MTAPIEIGGVGVPERGDAPVASEEPPADLPVPRPRPPLPPRRGPRYIPRREPLPPLAPRPTGPDPNSPDEMDGLPGQEGTSAG</sequence>